<feature type="disulfide bond" evidence="12">
    <location>
        <begin position="260"/>
        <end position="272"/>
    </location>
</feature>
<dbReference type="Gene3D" id="2.70.170.10">
    <property type="entry name" value="Neurotransmitter-gated ion-channel ligand-binding domain"/>
    <property type="match status" value="1"/>
</dbReference>
<feature type="domain" description="Neurotransmitter-gated ion-channel transmembrane" evidence="16">
    <location>
        <begin position="574"/>
        <end position="678"/>
    </location>
</feature>
<dbReference type="PROSITE" id="PS00236">
    <property type="entry name" value="NEUROTR_ION_CHANNEL"/>
    <property type="match status" value="1"/>
</dbReference>
<evidence type="ECO:0000256" key="12">
    <source>
        <dbReference type="PROSITE-ProRule" id="PRU00124"/>
    </source>
</evidence>
<comment type="subcellular location">
    <subcellularLocation>
        <location evidence="2">Cell membrane</location>
    </subcellularLocation>
    <subcellularLocation>
        <location evidence="1">Membrane</location>
        <topology evidence="1">Multi-pass membrane protein</topology>
    </subcellularLocation>
</comment>
<protein>
    <submittedName>
        <fullName evidence="18">Uncharacterized protein LOC108670342</fullName>
    </submittedName>
</protein>
<keyword evidence="10 12" id="KW-1015">Disulfide bond</keyword>
<evidence type="ECO:0000256" key="7">
    <source>
        <dbReference type="ARBA" id="ARBA00022989"/>
    </source>
</evidence>
<reference evidence="18" key="1">
    <citation type="submission" date="2025-08" db="UniProtKB">
        <authorList>
            <consortium name="RefSeq"/>
        </authorList>
    </citation>
    <scope>IDENTIFICATION</scope>
    <source>
        <tissue evidence="18">Whole organism</tissue>
    </source>
</reference>
<evidence type="ECO:0000313" key="18">
    <source>
        <dbReference type="RefSeq" id="XP_018013295.2"/>
    </source>
</evidence>
<dbReference type="SUPFAM" id="SSF57424">
    <property type="entry name" value="LDL receptor-like module"/>
    <property type="match status" value="1"/>
</dbReference>
<dbReference type="KEGG" id="hazt:108670342"/>
<dbReference type="GO" id="GO:0004888">
    <property type="term" value="F:transmembrane signaling receptor activity"/>
    <property type="evidence" value="ECO:0007669"/>
    <property type="project" value="InterPro"/>
</dbReference>
<dbReference type="InterPro" id="IPR006029">
    <property type="entry name" value="Neurotrans-gated_channel_TM"/>
</dbReference>
<accession>A0A8B7NI28</accession>
<keyword evidence="9 14" id="KW-0472">Membrane</keyword>
<evidence type="ECO:0000256" key="1">
    <source>
        <dbReference type="ARBA" id="ARBA00004141"/>
    </source>
</evidence>
<evidence type="ECO:0000256" key="14">
    <source>
        <dbReference type="SAM" id="Phobius"/>
    </source>
</evidence>
<keyword evidence="11" id="KW-0407">Ion channel</keyword>
<keyword evidence="8" id="KW-0406">Ion transport</keyword>
<keyword evidence="4" id="KW-1003">Cell membrane</keyword>
<dbReference type="Proteomes" id="UP000694843">
    <property type="component" value="Unplaced"/>
</dbReference>
<feature type="compositionally biased region" description="Polar residues" evidence="13">
    <location>
        <begin position="343"/>
        <end position="354"/>
    </location>
</feature>
<feature type="domain" description="Neurotransmitter-gated ion-channel ligand-binding" evidence="15">
    <location>
        <begin position="365"/>
        <end position="525"/>
    </location>
</feature>
<evidence type="ECO:0000259" key="15">
    <source>
        <dbReference type="Pfam" id="PF02931"/>
    </source>
</evidence>
<dbReference type="InterPro" id="IPR036734">
    <property type="entry name" value="Neur_chan_lig-bd_sf"/>
</dbReference>
<proteinExistence type="predicted"/>
<evidence type="ECO:0000256" key="9">
    <source>
        <dbReference type="ARBA" id="ARBA00023136"/>
    </source>
</evidence>
<dbReference type="InterPro" id="IPR006202">
    <property type="entry name" value="Neur_chan_lig-bd"/>
</dbReference>
<feature type="compositionally biased region" description="Low complexity" evidence="13">
    <location>
        <begin position="331"/>
        <end position="342"/>
    </location>
</feature>
<evidence type="ECO:0000256" key="13">
    <source>
        <dbReference type="SAM" id="MobiDB-lite"/>
    </source>
</evidence>
<name>A0A8B7NI28_HYAAZ</name>
<dbReference type="PROSITE" id="PS50068">
    <property type="entry name" value="LDLRA_2"/>
    <property type="match status" value="1"/>
</dbReference>
<dbReference type="Gene3D" id="1.20.58.390">
    <property type="entry name" value="Neurotransmitter-gated ion-channel transmembrane domain"/>
    <property type="match status" value="1"/>
</dbReference>
<feature type="transmembrane region" description="Helical" evidence="14">
    <location>
        <begin position="567"/>
        <end position="591"/>
    </location>
</feature>
<dbReference type="GeneID" id="108670342"/>
<dbReference type="InterPro" id="IPR006201">
    <property type="entry name" value="Neur_channel"/>
</dbReference>
<feature type="disulfide bond" evidence="12">
    <location>
        <begin position="267"/>
        <end position="285"/>
    </location>
</feature>
<dbReference type="SUPFAM" id="SSF63712">
    <property type="entry name" value="Nicotinic receptor ligand binding domain-like"/>
    <property type="match status" value="1"/>
</dbReference>
<dbReference type="Gene3D" id="4.10.400.10">
    <property type="entry name" value="Low-density Lipoprotein Receptor"/>
    <property type="match status" value="1"/>
</dbReference>
<dbReference type="InterPro" id="IPR038050">
    <property type="entry name" value="Neuro_actylchol_rec"/>
</dbReference>
<feature type="disulfide bond" evidence="12">
    <location>
        <begin position="279"/>
        <end position="294"/>
    </location>
</feature>
<keyword evidence="7 14" id="KW-1133">Transmembrane helix</keyword>
<evidence type="ECO:0000256" key="3">
    <source>
        <dbReference type="ARBA" id="ARBA00022448"/>
    </source>
</evidence>
<evidence type="ECO:0000256" key="10">
    <source>
        <dbReference type="ARBA" id="ARBA00023157"/>
    </source>
</evidence>
<dbReference type="PANTHER" id="PTHR18945">
    <property type="entry name" value="NEUROTRANSMITTER GATED ION CHANNEL"/>
    <property type="match status" value="1"/>
</dbReference>
<keyword evidence="3" id="KW-0813">Transport</keyword>
<dbReference type="RefSeq" id="XP_018013295.2">
    <property type="nucleotide sequence ID" value="XM_018157806.2"/>
</dbReference>
<dbReference type="InterPro" id="IPR023415">
    <property type="entry name" value="LDLR_class-A_CS"/>
</dbReference>
<gene>
    <name evidence="18" type="primary">LOC108670342</name>
</gene>
<dbReference type="CDD" id="cd00112">
    <property type="entry name" value="LDLa"/>
    <property type="match status" value="1"/>
</dbReference>
<dbReference type="AlphaFoldDB" id="A0A8B7NI28"/>
<dbReference type="SMART" id="SM00192">
    <property type="entry name" value="LDLa"/>
    <property type="match status" value="1"/>
</dbReference>
<evidence type="ECO:0000256" key="6">
    <source>
        <dbReference type="ARBA" id="ARBA00022729"/>
    </source>
</evidence>
<dbReference type="SUPFAM" id="SSF90112">
    <property type="entry name" value="Neurotransmitter-gated ion-channel transmembrane pore"/>
    <property type="match status" value="1"/>
</dbReference>
<evidence type="ECO:0000259" key="16">
    <source>
        <dbReference type="Pfam" id="PF02932"/>
    </source>
</evidence>
<feature type="transmembrane region" description="Helical" evidence="14">
    <location>
        <begin position="693"/>
        <end position="715"/>
    </location>
</feature>
<organism evidence="17 18">
    <name type="scientific">Hyalella azteca</name>
    <name type="common">Amphipod</name>
    <dbReference type="NCBI Taxonomy" id="294128"/>
    <lineage>
        <taxon>Eukaryota</taxon>
        <taxon>Metazoa</taxon>
        <taxon>Ecdysozoa</taxon>
        <taxon>Arthropoda</taxon>
        <taxon>Crustacea</taxon>
        <taxon>Multicrustacea</taxon>
        <taxon>Malacostraca</taxon>
        <taxon>Eumalacostraca</taxon>
        <taxon>Peracarida</taxon>
        <taxon>Amphipoda</taxon>
        <taxon>Senticaudata</taxon>
        <taxon>Talitrida</taxon>
        <taxon>Talitroidea</taxon>
        <taxon>Hyalellidae</taxon>
        <taxon>Hyalella</taxon>
    </lineage>
</organism>
<evidence type="ECO:0000313" key="17">
    <source>
        <dbReference type="Proteomes" id="UP000694843"/>
    </source>
</evidence>
<feature type="compositionally biased region" description="Polar residues" evidence="13">
    <location>
        <begin position="313"/>
        <end position="330"/>
    </location>
</feature>
<dbReference type="Gene3D" id="3.10.100.10">
    <property type="entry name" value="Mannose-Binding Protein A, subunit A"/>
    <property type="match status" value="1"/>
</dbReference>
<dbReference type="InterPro" id="IPR002172">
    <property type="entry name" value="LDrepeatLR_classA_rpt"/>
</dbReference>
<dbReference type="Pfam" id="PF02931">
    <property type="entry name" value="Neur_chan_LBD"/>
    <property type="match status" value="1"/>
</dbReference>
<dbReference type="GO" id="GO:0099095">
    <property type="term" value="F:ligand-gated monoatomic anion channel activity"/>
    <property type="evidence" value="ECO:0007669"/>
    <property type="project" value="UniProtKB-ARBA"/>
</dbReference>
<feature type="transmembrane region" description="Helical" evidence="14">
    <location>
        <begin position="598"/>
        <end position="617"/>
    </location>
</feature>
<dbReference type="InterPro" id="IPR006028">
    <property type="entry name" value="GABAA/Glycine_rcpt"/>
</dbReference>
<evidence type="ECO:0000256" key="2">
    <source>
        <dbReference type="ARBA" id="ARBA00004236"/>
    </source>
</evidence>
<dbReference type="InterPro" id="IPR016187">
    <property type="entry name" value="CTDL_fold"/>
</dbReference>
<dbReference type="Pfam" id="PF02932">
    <property type="entry name" value="Neur_chan_memb"/>
    <property type="match status" value="1"/>
</dbReference>
<dbReference type="InterPro" id="IPR018000">
    <property type="entry name" value="Neurotransmitter_ion_chnl_CS"/>
</dbReference>
<dbReference type="PRINTS" id="PR00253">
    <property type="entry name" value="GABAARECEPTR"/>
</dbReference>
<dbReference type="InterPro" id="IPR016186">
    <property type="entry name" value="C-type_lectin-like/link_sf"/>
</dbReference>
<feature type="region of interest" description="Disordered" evidence="13">
    <location>
        <begin position="305"/>
        <end position="354"/>
    </location>
</feature>
<feature type="transmembrane region" description="Helical" evidence="14">
    <location>
        <begin position="632"/>
        <end position="651"/>
    </location>
</feature>
<dbReference type="GO" id="GO:0005230">
    <property type="term" value="F:extracellular ligand-gated monoatomic ion channel activity"/>
    <property type="evidence" value="ECO:0007669"/>
    <property type="project" value="InterPro"/>
</dbReference>
<dbReference type="InterPro" id="IPR036055">
    <property type="entry name" value="LDL_receptor-like_sf"/>
</dbReference>
<evidence type="ECO:0000256" key="4">
    <source>
        <dbReference type="ARBA" id="ARBA00022475"/>
    </source>
</evidence>
<dbReference type="GO" id="GO:0005254">
    <property type="term" value="F:chloride channel activity"/>
    <property type="evidence" value="ECO:0007669"/>
    <property type="project" value="UniProtKB-ARBA"/>
</dbReference>
<dbReference type="InterPro" id="IPR036719">
    <property type="entry name" value="Neuro-gated_channel_TM_sf"/>
</dbReference>
<keyword evidence="6" id="KW-0732">Signal</keyword>
<evidence type="ECO:0000256" key="5">
    <source>
        <dbReference type="ARBA" id="ARBA00022692"/>
    </source>
</evidence>
<keyword evidence="17" id="KW-1185">Reference proteome</keyword>
<evidence type="ECO:0000256" key="11">
    <source>
        <dbReference type="ARBA" id="ARBA00023303"/>
    </source>
</evidence>
<dbReference type="Pfam" id="PF00057">
    <property type="entry name" value="Ldl_recept_a"/>
    <property type="match status" value="1"/>
</dbReference>
<dbReference type="SUPFAM" id="SSF56436">
    <property type="entry name" value="C-type lectin-like"/>
    <property type="match status" value="1"/>
</dbReference>
<keyword evidence="5 14" id="KW-0812">Transmembrane</keyword>
<evidence type="ECO:0000256" key="8">
    <source>
        <dbReference type="ARBA" id="ARBA00023065"/>
    </source>
</evidence>
<sequence>MAACKADLQGNYISWNAGWDLHNAESLNVSLGHFCEEETDSVYFWFPDVPYVTSNYLCESLGTHLPLPKTIQEAESWLTRGTEMVGNNTRCNKELIVAANDIKHEGKWVKPFNGQEIDHKNFAWKDGEPNGLMYENCAQIETGGVADIDCITRVQCAVCEFKTRQVFSLRGTCEFELRNINFLAYQYVAGDIIFKGYGNYQIERNKNGTWVWQNVVDGYTIATMVFSEPNNYPMGRREWNLLKPICGQKEGRRMLLLTPCADHEYSCSDATCIPRDLRCDLKYDCVDRSDEAECDLVVLPDDYRDDLPPRGSPSISSGDQVTDLSCSPSVNATATSSTNNSTGIKSNTQEKNSQALGTCMETDKDDSRLPVTLSINIETMDIDTTKMTLQATYTLAMSWRDARLLFLNIKGNDSLNRLSYATMVNLWHPYVGYVNTDGNQHTDVDEEATLLIIRENEPSYDDDAAPGEVSVYQGSDNPLEVSRKYSTEFKCDFDLVLYPFDSQSCDLYLRLLSASQDYLYFDTQSASAQYEGNSLLIEYQVSPPLVVAVSSKHHSEMKIRIPLSRQYGYAILNIYTPSLILIVISYLSLFFKPRIFEVRVMTALTALLVVATLFTQVSSSLPKTSYFKMVDVWLLFCIGIIFVIIIFHSVIDSYLTDREELLYDETPTIFTRVTPKMIDRSGFKDEKRRVEKLIFWSKIGSLGLFLLFNAFYWGFILT</sequence>
<dbReference type="PROSITE" id="PS01209">
    <property type="entry name" value="LDLRA_1"/>
    <property type="match status" value="1"/>
</dbReference>
<dbReference type="GO" id="GO:0005886">
    <property type="term" value="C:plasma membrane"/>
    <property type="evidence" value="ECO:0007669"/>
    <property type="project" value="UniProtKB-SubCell"/>
</dbReference>
<dbReference type="OrthoDB" id="6364719at2759"/>